<comment type="subcellular location">
    <subcellularLocation>
        <location evidence="1">Cell membrane</location>
        <topology evidence="1">Multi-pass membrane protein</topology>
    </subcellularLocation>
</comment>
<feature type="transmembrane region" description="Helical" evidence="8">
    <location>
        <begin position="7"/>
        <end position="25"/>
    </location>
</feature>
<feature type="transmembrane region" description="Helical" evidence="8">
    <location>
        <begin position="282"/>
        <end position="302"/>
    </location>
</feature>
<dbReference type="OrthoDB" id="9800416at2"/>
<feature type="domain" description="Major facilitator superfamily (MFS) profile" evidence="9">
    <location>
        <begin position="12"/>
        <end position="396"/>
    </location>
</feature>
<reference evidence="10 11" key="1">
    <citation type="submission" date="2019-07" db="EMBL/GenBank/DDBJ databases">
        <title>Novel species of Flavobacterium.</title>
        <authorList>
            <person name="Liu Q."/>
            <person name="Xin Y.-H."/>
        </authorList>
    </citation>
    <scope>NUCLEOTIDE SEQUENCE [LARGE SCALE GENOMIC DNA]</scope>
    <source>
        <strain evidence="10 11">LB3P56</strain>
    </source>
</reference>
<sequence length="396" mass="43289">MTKTKEISIKTLIIVLGCLNGLMPFSTDLYLPAFPAMAQNLGTNAGMITLSMSTFFAGACVGQFFNGPILDRFGRKNPMLIALVFFFLTSLGCAVAGNIILLCVFRFSQAISISVCSVGSRAMVRDVFPVEKIASMFSTLSLIMGIAPIIAPTLGGIILLFSDWRGIFIFLAVMALILLVALHFFLPHVKEADPNYSLKPKAILGNYKKVILTKGYMGYAIITALSSAVLFSWISSSSLLFIGVLGISKQQFGWIFASTASCMILGSQFNRLLLRRFSSFDIAFWAVGMQLLVCCYLLYIAIYSLTVMHLLIGMCFFMLFLSLISPNTMAITIRPFTENIGSANAIMGVTQMALSALVTAILSYFQDGSAVPMILTMMLLSAISFSMQYFLKQKTV</sequence>
<keyword evidence="7 8" id="KW-0472">Membrane</keyword>
<comment type="caution">
    <text evidence="10">The sequence shown here is derived from an EMBL/GenBank/DDBJ whole genome shotgun (WGS) entry which is preliminary data.</text>
</comment>
<feature type="transmembrane region" description="Helical" evidence="8">
    <location>
        <begin position="79"/>
        <end position="101"/>
    </location>
</feature>
<dbReference type="NCBIfam" id="TIGR00710">
    <property type="entry name" value="efflux_Bcr_CflA"/>
    <property type="match status" value="1"/>
</dbReference>
<dbReference type="InterPro" id="IPR036259">
    <property type="entry name" value="MFS_trans_sf"/>
</dbReference>
<dbReference type="GO" id="GO:1990961">
    <property type="term" value="P:xenobiotic detoxification by transmembrane export across the plasma membrane"/>
    <property type="evidence" value="ECO:0007669"/>
    <property type="project" value="InterPro"/>
</dbReference>
<protein>
    <submittedName>
        <fullName evidence="10">Multidrug effflux MFS transporter</fullName>
    </submittedName>
</protein>
<accession>A0A553CLE8</accession>
<keyword evidence="11" id="KW-1185">Reference proteome</keyword>
<dbReference type="InterPro" id="IPR020846">
    <property type="entry name" value="MFS_dom"/>
</dbReference>
<evidence type="ECO:0000256" key="6">
    <source>
        <dbReference type="ARBA" id="ARBA00022989"/>
    </source>
</evidence>
<name>A0A553CLE8_9FLAO</name>
<dbReference type="SUPFAM" id="SSF103473">
    <property type="entry name" value="MFS general substrate transporter"/>
    <property type="match status" value="1"/>
</dbReference>
<keyword evidence="5 8" id="KW-0812">Transmembrane</keyword>
<dbReference type="CDD" id="cd17320">
    <property type="entry name" value="MFS_MdfA_MDR_like"/>
    <property type="match status" value="1"/>
</dbReference>
<feature type="transmembrane region" description="Helical" evidence="8">
    <location>
        <begin position="216"/>
        <end position="245"/>
    </location>
</feature>
<dbReference type="Gene3D" id="1.20.1720.10">
    <property type="entry name" value="Multidrug resistance protein D"/>
    <property type="match status" value="1"/>
</dbReference>
<evidence type="ECO:0000256" key="5">
    <source>
        <dbReference type="ARBA" id="ARBA00022692"/>
    </source>
</evidence>
<keyword evidence="6 8" id="KW-1133">Transmembrane helix</keyword>
<dbReference type="InterPro" id="IPR004812">
    <property type="entry name" value="Efflux_drug-R_Bcr/CmlA"/>
</dbReference>
<dbReference type="InterPro" id="IPR011701">
    <property type="entry name" value="MFS"/>
</dbReference>
<comment type="similarity">
    <text evidence="2">Belongs to the major facilitator superfamily. Bcr/CmlA family.</text>
</comment>
<evidence type="ECO:0000256" key="1">
    <source>
        <dbReference type="ARBA" id="ARBA00004651"/>
    </source>
</evidence>
<feature type="transmembrane region" description="Helical" evidence="8">
    <location>
        <begin position="251"/>
        <end position="270"/>
    </location>
</feature>
<evidence type="ECO:0000256" key="4">
    <source>
        <dbReference type="ARBA" id="ARBA00022475"/>
    </source>
</evidence>
<feature type="transmembrane region" description="Helical" evidence="8">
    <location>
        <begin position="371"/>
        <end position="391"/>
    </location>
</feature>
<feature type="transmembrane region" description="Helical" evidence="8">
    <location>
        <begin position="136"/>
        <end position="161"/>
    </location>
</feature>
<feature type="transmembrane region" description="Helical" evidence="8">
    <location>
        <begin position="45"/>
        <end position="67"/>
    </location>
</feature>
<evidence type="ECO:0000256" key="7">
    <source>
        <dbReference type="ARBA" id="ARBA00023136"/>
    </source>
</evidence>
<dbReference type="PROSITE" id="PS50850">
    <property type="entry name" value="MFS"/>
    <property type="match status" value="1"/>
</dbReference>
<dbReference type="GO" id="GO:0005886">
    <property type="term" value="C:plasma membrane"/>
    <property type="evidence" value="ECO:0007669"/>
    <property type="project" value="UniProtKB-SubCell"/>
</dbReference>
<keyword evidence="4" id="KW-1003">Cell membrane</keyword>
<feature type="transmembrane region" description="Helical" evidence="8">
    <location>
        <begin position="308"/>
        <end position="333"/>
    </location>
</feature>
<evidence type="ECO:0000313" key="10">
    <source>
        <dbReference type="EMBL" id="TRX21380.1"/>
    </source>
</evidence>
<dbReference type="RefSeq" id="WP_143389159.1">
    <property type="nucleotide sequence ID" value="NZ_VJZQ01000001.1"/>
</dbReference>
<organism evidence="10 11">
    <name type="scientific">Flavobacterium franklandianum</name>
    <dbReference type="NCBI Taxonomy" id="2594430"/>
    <lineage>
        <taxon>Bacteria</taxon>
        <taxon>Pseudomonadati</taxon>
        <taxon>Bacteroidota</taxon>
        <taxon>Flavobacteriia</taxon>
        <taxon>Flavobacteriales</taxon>
        <taxon>Flavobacteriaceae</taxon>
        <taxon>Flavobacterium</taxon>
    </lineage>
</organism>
<dbReference type="AlphaFoldDB" id="A0A553CLE8"/>
<feature type="transmembrane region" description="Helical" evidence="8">
    <location>
        <begin position="345"/>
        <end position="365"/>
    </location>
</feature>
<gene>
    <name evidence="10" type="ORF">FNW17_08490</name>
</gene>
<dbReference type="EMBL" id="VJZR01000005">
    <property type="protein sequence ID" value="TRX21380.1"/>
    <property type="molecule type" value="Genomic_DNA"/>
</dbReference>
<keyword evidence="3" id="KW-0813">Transport</keyword>
<evidence type="ECO:0000259" key="9">
    <source>
        <dbReference type="PROSITE" id="PS50850"/>
    </source>
</evidence>
<feature type="transmembrane region" description="Helical" evidence="8">
    <location>
        <begin position="167"/>
        <end position="186"/>
    </location>
</feature>
<evidence type="ECO:0000313" key="11">
    <source>
        <dbReference type="Proteomes" id="UP000318585"/>
    </source>
</evidence>
<dbReference type="GO" id="GO:0042910">
    <property type="term" value="F:xenobiotic transmembrane transporter activity"/>
    <property type="evidence" value="ECO:0007669"/>
    <property type="project" value="InterPro"/>
</dbReference>
<evidence type="ECO:0000256" key="8">
    <source>
        <dbReference type="SAM" id="Phobius"/>
    </source>
</evidence>
<feature type="transmembrane region" description="Helical" evidence="8">
    <location>
        <begin position="107"/>
        <end position="124"/>
    </location>
</feature>
<evidence type="ECO:0000256" key="3">
    <source>
        <dbReference type="ARBA" id="ARBA00022448"/>
    </source>
</evidence>
<dbReference type="PANTHER" id="PTHR23502">
    <property type="entry name" value="MAJOR FACILITATOR SUPERFAMILY"/>
    <property type="match status" value="1"/>
</dbReference>
<dbReference type="Pfam" id="PF07690">
    <property type="entry name" value="MFS_1"/>
    <property type="match status" value="1"/>
</dbReference>
<dbReference type="PANTHER" id="PTHR23502:SF132">
    <property type="entry name" value="POLYAMINE TRANSPORTER 2-RELATED"/>
    <property type="match status" value="1"/>
</dbReference>
<evidence type="ECO:0000256" key="2">
    <source>
        <dbReference type="ARBA" id="ARBA00006236"/>
    </source>
</evidence>
<dbReference type="Proteomes" id="UP000318585">
    <property type="component" value="Unassembled WGS sequence"/>
</dbReference>
<proteinExistence type="inferred from homology"/>